<keyword evidence="7" id="KW-0653">Protein transport</keyword>
<dbReference type="GO" id="GO:0015031">
    <property type="term" value="P:protein transport"/>
    <property type="evidence" value="ECO:0007669"/>
    <property type="project" value="UniProtKB-KW"/>
</dbReference>
<evidence type="ECO:0008006" key="11">
    <source>
        <dbReference type="Google" id="ProtNLM"/>
    </source>
</evidence>
<dbReference type="OrthoDB" id="1447251at2"/>
<reference evidence="9 10" key="1">
    <citation type="journal article" date="2011" name="J. Bacteriol.">
        <title>Genome sequence of the algicidal bacterium Kordia algicida OT-1.</title>
        <authorList>
            <person name="Lee H.S."/>
            <person name="Kang S.G."/>
            <person name="Kwon K.K."/>
            <person name="Lee J.H."/>
            <person name="Kim S.J."/>
        </authorList>
    </citation>
    <scope>NUCLEOTIDE SEQUENCE [LARGE SCALE GENOMIC DNA]</scope>
    <source>
        <strain evidence="9 10">OT-1</strain>
    </source>
</reference>
<keyword evidence="10" id="KW-1185">Reference proteome</keyword>
<dbReference type="RefSeq" id="WP_007096724.1">
    <property type="nucleotide sequence ID" value="NZ_CP142125.1"/>
</dbReference>
<evidence type="ECO:0000313" key="10">
    <source>
        <dbReference type="Proteomes" id="UP000002945"/>
    </source>
</evidence>
<accession>A9DMC7</accession>
<evidence type="ECO:0000256" key="8">
    <source>
        <dbReference type="SAM" id="Phobius"/>
    </source>
</evidence>
<comment type="subcellular location">
    <subcellularLocation>
        <location evidence="1">Cell membrane</location>
        <topology evidence="1">Single-pass membrane protein</topology>
    </subcellularLocation>
    <subcellularLocation>
        <location evidence="7">Cell membrane</location>
        <topology evidence="7">Single-pass type II membrane protein</topology>
    </subcellularLocation>
</comment>
<name>A9DMC7_9FLAO</name>
<dbReference type="EMBL" id="ABIB01000002">
    <property type="protein sequence ID" value="EDP97676.1"/>
    <property type="molecule type" value="Genomic_DNA"/>
</dbReference>
<dbReference type="Proteomes" id="UP000002945">
    <property type="component" value="Unassembled WGS sequence"/>
</dbReference>
<dbReference type="HOGENOM" id="CLU_085305_3_4_10"/>
<feature type="transmembrane region" description="Helical" evidence="8">
    <location>
        <begin position="12"/>
        <end position="31"/>
    </location>
</feature>
<dbReference type="STRING" id="391587.KAOT1_20977"/>
<protein>
    <recommendedName>
        <fullName evidence="11">Biopolymer transport protein ExbD/TolR</fullName>
    </recommendedName>
</protein>
<keyword evidence="3" id="KW-1003">Cell membrane</keyword>
<dbReference type="eggNOG" id="COG0848">
    <property type="taxonomic scope" value="Bacteria"/>
</dbReference>
<dbReference type="GO" id="GO:0022857">
    <property type="term" value="F:transmembrane transporter activity"/>
    <property type="evidence" value="ECO:0007669"/>
    <property type="project" value="InterPro"/>
</dbReference>
<dbReference type="AlphaFoldDB" id="A9DMC7"/>
<proteinExistence type="inferred from homology"/>
<keyword evidence="6 8" id="KW-0472">Membrane</keyword>
<comment type="similarity">
    <text evidence="2 7">Belongs to the ExbD/TolR family.</text>
</comment>
<evidence type="ECO:0000256" key="2">
    <source>
        <dbReference type="ARBA" id="ARBA00005811"/>
    </source>
</evidence>
<evidence type="ECO:0000256" key="1">
    <source>
        <dbReference type="ARBA" id="ARBA00004162"/>
    </source>
</evidence>
<organism evidence="9 10">
    <name type="scientific">Kordia algicida OT-1</name>
    <dbReference type="NCBI Taxonomy" id="391587"/>
    <lineage>
        <taxon>Bacteria</taxon>
        <taxon>Pseudomonadati</taxon>
        <taxon>Bacteroidota</taxon>
        <taxon>Flavobacteriia</taxon>
        <taxon>Flavobacteriales</taxon>
        <taxon>Flavobacteriaceae</taxon>
        <taxon>Kordia</taxon>
    </lineage>
</organism>
<evidence type="ECO:0000256" key="4">
    <source>
        <dbReference type="ARBA" id="ARBA00022692"/>
    </source>
</evidence>
<gene>
    <name evidence="9" type="ORF">KAOT1_20977</name>
</gene>
<dbReference type="Pfam" id="PF02472">
    <property type="entry name" value="ExbD"/>
    <property type="match status" value="1"/>
</dbReference>
<comment type="caution">
    <text evidence="9">The sequence shown here is derived from an EMBL/GenBank/DDBJ whole genome shotgun (WGS) entry which is preliminary data.</text>
</comment>
<dbReference type="InterPro" id="IPR003400">
    <property type="entry name" value="ExbD"/>
</dbReference>
<keyword evidence="4 7" id="KW-0812">Transmembrane</keyword>
<keyword evidence="7" id="KW-0813">Transport</keyword>
<evidence type="ECO:0000256" key="6">
    <source>
        <dbReference type="ARBA" id="ARBA00023136"/>
    </source>
</evidence>
<evidence type="ECO:0000256" key="5">
    <source>
        <dbReference type="ARBA" id="ARBA00022989"/>
    </source>
</evidence>
<sequence>MSLLETRNKKFNIPFVFIAGVIFLVALAYFAKYLESYNATGLRNLELPEVSETNVEVKSVSVRLAKNAVIYLDSQEINNGELEEILKKEFEGHANPVIQLQAEEGVSIDKVVKVMDIANKNQYKVILKAQ</sequence>
<keyword evidence="5 8" id="KW-1133">Transmembrane helix</keyword>
<evidence type="ECO:0000256" key="3">
    <source>
        <dbReference type="ARBA" id="ARBA00022475"/>
    </source>
</evidence>
<evidence type="ECO:0000256" key="7">
    <source>
        <dbReference type="RuleBase" id="RU003879"/>
    </source>
</evidence>
<evidence type="ECO:0000313" key="9">
    <source>
        <dbReference type="EMBL" id="EDP97676.1"/>
    </source>
</evidence>
<dbReference type="Gene3D" id="3.30.420.270">
    <property type="match status" value="1"/>
</dbReference>
<dbReference type="GO" id="GO:0005886">
    <property type="term" value="C:plasma membrane"/>
    <property type="evidence" value="ECO:0007669"/>
    <property type="project" value="UniProtKB-SubCell"/>
</dbReference>